<sequence length="91" mass="10848">MQTIDRHEHLAQITSNELAILPDHTPLSPDHHPRIPPYPGFVSRARRRDPTVYDVDSDPIQPKFQFHFRLRKDLLLIANIRERLYLFVRIK</sequence>
<dbReference type="AlphaFoldDB" id="G2Y314"/>
<dbReference type="HOGENOM" id="CLU_2426746_0_0_1"/>
<proteinExistence type="predicted"/>
<name>G2Y314_BOTF4</name>
<evidence type="ECO:0000313" key="2">
    <source>
        <dbReference type="EMBL" id="CCD47054.1"/>
    </source>
</evidence>
<protein>
    <submittedName>
        <fullName evidence="2">Uncharacterized protein</fullName>
    </submittedName>
</protein>
<gene>
    <name evidence="2" type="ORF">BofuT4_uP039560.1</name>
</gene>
<evidence type="ECO:0000256" key="1">
    <source>
        <dbReference type="SAM" id="MobiDB-lite"/>
    </source>
</evidence>
<dbReference type="Proteomes" id="UP000008177">
    <property type="component" value="Unplaced contigs"/>
</dbReference>
<accession>G2Y314</accession>
<dbReference type="EMBL" id="FQ790285">
    <property type="protein sequence ID" value="CCD47054.1"/>
    <property type="molecule type" value="Genomic_DNA"/>
</dbReference>
<dbReference type="InParanoid" id="G2Y314"/>
<feature type="region of interest" description="Disordered" evidence="1">
    <location>
        <begin position="22"/>
        <end position="41"/>
    </location>
</feature>
<organism evidence="2 3">
    <name type="scientific">Botryotinia fuckeliana (strain T4)</name>
    <name type="common">Noble rot fungus</name>
    <name type="synonym">Botrytis cinerea</name>
    <dbReference type="NCBI Taxonomy" id="999810"/>
    <lineage>
        <taxon>Eukaryota</taxon>
        <taxon>Fungi</taxon>
        <taxon>Dikarya</taxon>
        <taxon>Ascomycota</taxon>
        <taxon>Pezizomycotina</taxon>
        <taxon>Leotiomycetes</taxon>
        <taxon>Helotiales</taxon>
        <taxon>Sclerotiniaceae</taxon>
        <taxon>Botrytis</taxon>
    </lineage>
</organism>
<reference evidence="3" key="1">
    <citation type="journal article" date="2011" name="PLoS Genet.">
        <title>Genomic analysis of the necrotrophic fungal pathogens Sclerotinia sclerotiorum and Botrytis cinerea.</title>
        <authorList>
            <person name="Amselem J."/>
            <person name="Cuomo C.A."/>
            <person name="van Kan J.A."/>
            <person name="Viaud M."/>
            <person name="Benito E.P."/>
            <person name="Couloux A."/>
            <person name="Coutinho P.M."/>
            <person name="de Vries R.P."/>
            <person name="Dyer P.S."/>
            <person name="Fillinger S."/>
            <person name="Fournier E."/>
            <person name="Gout L."/>
            <person name="Hahn M."/>
            <person name="Kohn L."/>
            <person name="Lapalu N."/>
            <person name="Plummer K.M."/>
            <person name="Pradier J.M."/>
            <person name="Quevillon E."/>
            <person name="Sharon A."/>
            <person name="Simon A."/>
            <person name="ten Have A."/>
            <person name="Tudzynski B."/>
            <person name="Tudzynski P."/>
            <person name="Wincker P."/>
            <person name="Andrew M."/>
            <person name="Anthouard V."/>
            <person name="Beever R.E."/>
            <person name="Beffa R."/>
            <person name="Benoit I."/>
            <person name="Bouzid O."/>
            <person name="Brault B."/>
            <person name="Chen Z."/>
            <person name="Choquer M."/>
            <person name="Collemare J."/>
            <person name="Cotton P."/>
            <person name="Danchin E.G."/>
            <person name="Da Silva C."/>
            <person name="Gautier A."/>
            <person name="Giraud C."/>
            <person name="Giraud T."/>
            <person name="Gonzalez C."/>
            <person name="Grossetete S."/>
            <person name="Guldener U."/>
            <person name="Henrissat B."/>
            <person name="Howlett B.J."/>
            <person name="Kodira C."/>
            <person name="Kretschmer M."/>
            <person name="Lappartient A."/>
            <person name="Leroch M."/>
            <person name="Levis C."/>
            <person name="Mauceli E."/>
            <person name="Neuveglise C."/>
            <person name="Oeser B."/>
            <person name="Pearson M."/>
            <person name="Poulain J."/>
            <person name="Poussereau N."/>
            <person name="Quesneville H."/>
            <person name="Rascle C."/>
            <person name="Schumacher J."/>
            <person name="Segurens B."/>
            <person name="Sexton A."/>
            <person name="Silva E."/>
            <person name="Sirven C."/>
            <person name="Soanes D.M."/>
            <person name="Talbot N.J."/>
            <person name="Templeton M."/>
            <person name="Yandava C."/>
            <person name="Yarden O."/>
            <person name="Zeng Q."/>
            <person name="Rollins J.A."/>
            <person name="Lebrun M.H."/>
            <person name="Dickman M."/>
        </authorList>
    </citation>
    <scope>NUCLEOTIDE SEQUENCE [LARGE SCALE GENOMIC DNA]</scope>
    <source>
        <strain evidence="3">T4</strain>
    </source>
</reference>
<evidence type="ECO:0000313" key="3">
    <source>
        <dbReference type="Proteomes" id="UP000008177"/>
    </source>
</evidence>